<evidence type="ECO:0000256" key="2">
    <source>
        <dbReference type="ARBA" id="ARBA00004496"/>
    </source>
</evidence>
<dbReference type="FunFam" id="3.30.310.50:FF:000005">
    <property type="entry name" value="L antigen family member 3"/>
    <property type="match status" value="1"/>
</dbReference>
<feature type="domain" description="K Homology" evidence="10">
    <location>
        <begin position="167"/>
        <end position="243"/>
    </location>
</feature>
<feature type="domain" description="K Homology" evidence="10">
    <location>
        <begin position="525"/>
        <end position="594"/>
    </location>
</feature>
<dbReference type="GO" id="GO:0003723">
    <property type="term" value="F:RNA binding"/>
    <property type="evidence" value="ECO:0007669"/>
    <property type="project" value="UniProtKB-UniRule"/>
</dbReference>
<gene>
    <name evidence="11" type="ORF">STAS_10508</name>
</gene>
<protein>
    <submittedName>
        <fullName evidence="11">RNA-binding KH domain-containing protein</fullName>
    </submittedName>
</protein>
<comment type="subcellular location">
    <subcellularLocation>
        <location evidence="2">Cytoplasm</location>
    </subcellularLocation>
    <subcellularLocation>
        <location evidence="1">Nucleus</location>
    </subcellularLocation>
</comment>
<dbReference type="InterPro" id="IPR019734">
    <property type="entry name" value="TPR_rpt"/>
</dbReference>
<keyword evidence="7" id="KW-0539">Nucleus</keyword>
<dbReference type="PROSITE" id="PS50084">
    <property type="entry name" value="KH_TYPE_1"/>
    <property type="match status" value="3"/>
</dbReference>
<dbReference type="Pfam" id="PF13424">
    <property type="entry name" value="TPR_12"/>
    <property type="match status" value="2"/>
</dbReference>
<dbReference type="CDD" id="cd22460">
    <property type="entry name" value="KH-I_PEPPER_rpt2_like"/>
    <property type="match status" value="1"/>
</dbReference>
<dbReference type="Pfam" id="PF00013">
    <property type="entry name" value="KH_1"/>
    <property type="match status" value="3"/>
</dbReference>
<keyword evidence="4" id="KW-0963">Cytoplasm</keyword>
<dbReference type="InterPro" id="IPR011990">
    <property type="entry name" value="TPR-like_helical_dom_sf"/>
</dbReference>
<dbReference type="Pfam" id="PF09341">
    <property type="entry name" value="Pcc1"/>
    <property type="match status" value="1"/>
</dbReference>
<dbReference type="InterPro" id="IPR004087">
    <property type="entry name" value="KH_dom"/>
</dbReference>
<evidence type="ECO:0000313" key="11">
    <source>
        <dbReference type="EMBL" id="GER34298.1"/>
    </source>
</evidence>
<dbReference type="SUPFAM" id="SSF48452">
    <property type="entry name" value="TPR-like"/>
    <property type="match status" value="2"/>
</dbReference>
<dbReference type="Proteomes" id="UP000325081">
    <property type="component" value="Unassembled WGS sequence"/>
</dbReference>
<keyword evidence="6" id="KW-0677">Repeat</keyword>
<comment type="caution">
    <text evidence="11">The sequence shown here is derived from an EMBL/GenBank/DDBJ whole genome shotgun (WGS) entry which is preliminary data.</text>
</comment>
<proteinExistence type="inferred from homology"/>
<dbReference type="SMART" id="SM00322">
    <property type="entry name" value="KH"/>
    <property type="match status" value="3"/>
</dbReference>
<feature type="compositionally biased region" description="Low complexity" evidence="9">
    <location>
        <begin position="478"/>
        <end position="488"/>
    </location>
</feature>
<dbReference type="PANTHER" id="PTHR10288">
    <property type="entry name" value="KH DOMAIN CONTAINING RNA BINDING PROTEIN"/>
    <property type="match status" value="1"/>
</dbReference>
<dbReference type="Gene3D" id="1.25.40.10">
    <property type="entry name" value="Tetratricopeptide repeat domain"/>
    <property type="match status" value="2"/>
</dbReference>
<organism evidence="11 12">
    <name type="scientific">Striga asiatica</name>
    <name type="common">Asiatic witchweed</name>
    <name type="synonym">Buchnera asiatica</name>
    <dbReference type="NCBI Taxonomy" id="4170"/>
    <lineage>
        <taxon>Eukaryota</taxon>
        <taxon>Viridiplantae</taxon>
        <taxon>Streptophyta</taxon>
        <taxon>Embryophyta</taxon>
        <taxon>Tracheophyta</taxon>
        <taxon>Spermatophyta</taxon>
        <taxon>Magnoliopsida</taxon>
        <taxon>eudicotyledons</taxon>
        <taxon>Gunneridae</taxon>
        <taxon>Pentapetalae</taxon>
        <taxon>asterids</taxon>
        <taxon>lamiids</taxon>
        <taxon>Lamiales</taxon>
        <taxon>Orobanchaceae</taxon>
        <taxon>Buchnereae</taxon>
        <taxon>Striga</taxon>
    </lineage>
</organism>
<evidence type="ECO:0000256" key="3">
    <source>
        <dbReference type="ARBA" id="ARBA00007073"/>
    </source>
</evidence>
<name>A0A5A7PNV1_STRAF</name>
<feature type="region of interest" description="Disordered" evidence="9">
    <location>
        <begin position="459"/>
        <end position="495"/>
    </location>
</feature>
<feature type="region of interest" description="Disordered" evidence="9">
    <location>
        <begin position="1"/>
        <end position="64"/>
    </location>
</feature>
<feature type="region of interest" description="Disordered" evidence="9">
    <location>
        <begin position="1166"/>
        <end position="1187"/>
    </location>
</feature>
<dbReference type="GO" id="GO:0016787">
    <property type="term" value="F:hydrolase activity"/>
    <property type="evidence" value="ECO:0007669"/>
    <property type="project" value="UniProtKB-ARBA"/>
</dbReference>
<dbReference type="Pfam" id="PF00561">
    <property type="entry name" value="Abhydrolase_1"/>
    <property type="match status" value="1"/>
</dbReference>
<dbReference type="Gene3D" id="3.30.1370.10">
    <property type="entry name" value="K Homology domain, type 1"/>
    <property type="match status" value="3"/>
</dbReference>
<keyword evidence="5" id="KW-0819">tRNA processing</keyword>
<dbReference type="SUPFAM" id="SSF54791">
    <property type="entry name" value="Eukaryotic type KH-domain (KH-domain type I)"/>
    <property type="match status" value="3"/>
</dbReference>
<dbReference type="InterPro" id="IPR004088">
    <property type="entry name" value="KH_dom_type_1"/>
</dbReference>
<evidence type="ECO:0000256" key="7">
    <source>
        <dbReference type="ARBA" id="ARBA00023242"/>
    </source>
</evidence>
<keyword evidence="8" id="KW-0694">RNA-binding</keyword>
<reference evidence="12" key="1">
    <citation type="journal article" date="2019" name="Curr. Biol.">
        <title>Genome Sequence of Striga asiatica Provides Insight into the Evolution of Plant Parasitism.</title>
        <authorList>
            <person name="Yoshida S."/>
            <person name="Kim S."/>
            <person name="Wafula E.K."/>
            <person name="Tanskanen J."/>
            <person name="Kim Y.M."/>
            <person name="Honaas L."/>
            <person name="Yang Z."/>
            <person name="Spallek T."/>
            <person name="Conn C.E."/>
            <person name="Ichihashi Y."/>
            <person name="Cheong K."/>
            <person name="Cui S."/>
            <person name="Der J.P."/>
            <person name="Gundlach H."/>
            <person name="Jiao Y."/>
            <person name="Hori C."/>
            <person name="Ishida J.K."/>
            <person name="Kasahara H."/>
            <person name="Kiba T."/>
            <person name="Kim M.S."/>
            <person name="Koo N."/>
            <person name="Laohavisit A."/>
            <person name="Lee Y.H."/>
            <person name="Lumba S."/>
            <person name="McCourt P."/>
            <person name="Mortimer J.C."/>
            <person name="Mutuku J.M."/>
            <person name="Nomura T."/>
            <person name="Sasaki-Sekimoto Y."/>
            <person name="Seto Y."/>
            <person name="Wang Y."/>
            <person name="Wakatake T."/>
            <person name="Sakakibara H."/>
            <person name="Demura T."/>
            <person name="Yamaguchi S."/>
            <person name="Yoneyama K."/>
            <person name="Manabe R.I."/>
            <person name="Nelson D.C."/>
            <person name="Schulman A.H."/>
            <person name="Timko M.P."/>
            <person name="dePamphilis C.W."/>
            <person name="Choi D."/>
            <person name="Shirasu K."/>
        </authorList>
    </citation>
    <scope>NUCLEOTIDE SEQUENCE [LARGE SCALE GENOMIC DNA]</scope>
    <source>
        <strain evidence="12">cv. UVA1</strain>
    </source>
</reference>
<feature type="compositionally biased region" description="Basic and acidic residues" evidence="9">
    <location>
        <begin position="1"/>
        <end position="24"/>
    </location>
</feature>
<dbReference type="GO" id="GO:0005737">
    <property type="term" value="C:cytoplasm"/>
    <property type="evidence" value="ECO:0007669"/>
    <property type="project" value="UniProtKB-SubCell"/>
</dbReference>
<dbReference type="SMART" id="SM00028">
    <property type="entry name" value="TPR"/>
    <property type="match status" value="5"/>
</dbReference>
<feature type="domain" description="K Homology" evidence="10">
    <location>
        <begin position="66"/>
        <end position="147"/>
    </location>
</feature>
<dbReference type="InterPro" id="IPR029058">
    <property type="entry name" value="AB_hydrolase_fold"/>
</dbReference>
<evidence type="ECO:0000256" key="1">
    <source>
        <dbReference type="ARBA" id="ARBA00004123"/>
    </source>
</evidence>
<evidence type="ECO:0000256" key="6">
    <source>
        <dbReference type="ARBA" id="ARBA00022737"/>
    </source>
</evidence>
<evidence type="ECO:0000256" key="5">
    <source>
        <dbReference type="ARBA" id="ARBA00022694"/>
    </source>
</evidence>
<dbReference type="OrthoDB" id="771227at2759"/>
<comment type="similarity">
    <text evidence="3">Belongs to the CTAG/PCC1 family.</text>
</comment>
<dbReference type="GO" id="GO:0008033">
    <property type="term" value="P:tRNA processing"/>
    <property type="evidence" value="ECO:0007669"/>
    <property type="project" value="UniProtKB-KW"/>
</dbReference>
<dbReference type="SUPFAM" id="SSF53474">
    <property type="entry name" value="alpha/beta-Hydrolases"/>
    <property type="match status" value="1"/>
</dbReference>
<dbReference type="Gene3D" id="3.30.310.50">
    <property type="entry name" value="Alpha-D-phosphohexomutase, C-terminal domain"/>
    <property type="match status" value="1"/>
</dbReference>
<evidence type="ECO:0000313" key="12">
    <source>
        <dbReference type="Proteomes" id="UP000325081"/>
    </source>
</evidence>
<evidence type="ECO:0000256" key="8">
    <source>
        <dbReference type="PROSITE-ProRule" id="PRU00117"/>
    </source>
</evidence>
<evidence type="ECO:0000256" key="4">
    <source>
        <dbReference type="ARBA" id="ARBA00022490"/>
    </source>
</evidence>
<dbReference type="GO" id="GO:0005634">
    <property type="term" value="C:nucleus"/>
    <property type="evidence" value="ECO:0007669"/>
    <property type="project" value="UniProtKB-SubCell"/>
</dbReference>
<dbReference type="Gene3D" id="3.40.50.1820">
    <property type="entry name" value="alpha/beta hydrolase"/>
    <property type="match status" value="1"/>
</dbReference>
<evidence type="ECO:0000256" key="9">
    <source>
        <dbReference type="SAM" id="MobiDB-lite"/>
    </source>
</evidence>
<dbReference type="InterPro" id="IPR036612">
    <property type="entry name" value="KH_dom_type_1_sf"/>
</dbReference>
<accession>A0A5A7PNV1</accession>
<dbReference type="InterPro" id="IPR000073">
    <property type="entry name" value="AB_hydrolase_1"/>
</dbReference>
<sequence>MREMDRSRSKRYYYDHDYESETLHSRSKPRYGGGGGGHHYAPSHGHHRRSSGGGEGRKMQDPSPMVTTSYRILCHDVKVDGVIGKSGSIIKAIRQQTGAFVNVHELAPGDEERIIEISDARRRDQDSLMRSFSPAQEALMLIHDRIVESEMEGYGHNVGFGEDENGGRVVTRLVVSKMHVGCLMGKGGKIIEQMRIETRTHIRILPRDHNLPRCVAMSEEIVQVVGDVNAVKNAIAVIASRLRESQHRDRGQFSNRLHPPDDFYPADDDFRAHNKRGCSSIERPSFGSRYSGGSRSNSYSTTLADNARNFSGDSIVFRILCPVDKLDSVVSESDGIVDLLRNEIGVNVEGPDDELFPAQEALLHIQNRIVDLVPKKENIITTRLLLQSDEIGSLLEVENIGNANIKILPREELPVGLSGTDKILQIVGEIKAAREALVEVTLRVRGYIYREFHEEVSRTNAPPSSEIEAGKGPVNLMSQSSSAASAPQKAKDVGPPNVEILKQNESERVKEQPSGMNRISVPLVTRSTLEIVISPYVASELAKKSRKLALISELSGANVKLIDDRPEATEKIIQISGSPEQAERAQTKVSISRCNFRLYRVPFSRFYGRLRGLAVDSSSEQRLSSGDLDPNHSLADLEAQLQELFDEVKRMIKLGKEDDAVNLLQANYEAVKEQLDSGARGIEEAAVLDVIALGYMALGDFRTVGSLMNELSEIVISLRDDELFLDIILMHMGSMYHTLENFEFSIHSYRRCKQILERKYGTETPYLGTPLLGMAKVLADSGKATEAIEMYQRVIKILKSSRGKEDEALVLPLCELGNLLVQQGKTSDAECTFSRVVDIYINSYGEKDGRVGMAMCYLAKVKCAEGNANEAIDLYKSAIQIIRDSKTMSLDSEFMMRMRVELAGLLHAVGSGEEGRVLLEECLSITKKSKGNDDPSLVPHLVNLATSYSRFKNYAEAERLLRISLQIMKKNVAPDDPSITFPMLDLAVTLFNLHRDEEAERLTMDVLDLREALDCLVSIQTRMEKDDSLLLGQLKRVLKIQEKAFGSDSEEVCALHVHLLSYLSFNVKNVLSESGFCFITGTQLFAAQKATEIIAFTCYDGHRLKMPFCYVDAHGNKDGDATNSNGGGIKLFYRTYGRGPVKVLMIIGLAGTHDSWNPQIEGLVGTVTPNDDESPDTGDRSGESGGGVSGVEICAFDNRGMGRSSVPKKKSDYSTKIMAKDAIALMDHLGWGKAHVFGHSMGGMIACKFAAMVPERVSSLALSNVTGGGYECIPKMCHAKRLAEKLYPCARMVELNGGHLVSHERTEEVNRALIELIKASQSMVKLHDWTNLSNKSNDCKQPIGVPTPHAAMLRGRNLEINYDSEETARMVRAALSVDKELHPHKVKREMSVSGGQLSVRFEAVEARFLCASYSAFVDVLTLATKTIEEIVH</sequence>
<dbReference type="EMBL" id="BKCP01004872">
    <property type="protein sequence ID" value="GER34298.1"/>
    <property type="molecule type" value="Genomic_DNA"/>
</dbReference>
<dbReference type="CDD" id="cd22459">
    <property type="entry name" value="KH-I_PEPPER_rpt1_like"/>
    <property type="match status" value="1"/>
</dbReference>
<evidence type="ECO:0000259" key="10">
    <source>
        <dbReference type="SMART" id="SM00322"/>
    </source>
</evidence>
<keyword evidence="12" id="KW-1185">Reference proteome</keyword>
<dbReference type="InterPro" id="IPR015419">
    <property type="entry name" value="CTAG/Pcc1"/>
</dbReference>